<gene>
    <name evidence="2" type="ORF">ISALK_06940</name>
</gene>
<protein>
    <submittedName>
        <fullName evidence="2">Uncharacterized protein</fullName>
    </submittedName>
</protein>
<feature type="transmembrane region" description="Helical" evidence="1">
    <location>
        <begin position="6"/>
        <end position="25"/>
    </location>
</feature>
<dbReference type="EMBL" id="SUMG01000006">
    <property type="protein sequence ID" value="NBG88233.1"/>
    <property type="molecule type" value="Genomic_DNA"/>
</dbReference>
<organism evidence="2 3">
    <name type="scientific">Isachenkonia alkalipeptolytica</name>
    <dbReference type="NCBI Taxonomy" id="2565777"/>
    <lineage>
        <taxon>Bacteria</taxon>
        <taxon>Bacillati</taxon>
        <taxon>Bacillota</taxon>
        <taxon>Clostridia</taxon>
        <taxon>Eubacteriales</taxon>
        <taxon>Clostridiaceae</taxon>
        <taxon>Isachenkonia</taxon>
    </lineage>
</organism>
<dbReference type="Proteomes" id="UP000449710">
    <property type="component" value="Unassembled WGS sequence"/>
</dbReference>
<reference evidence="2 3" key="1">
    <citation type="submission" date="2019-04" db="EMBL/GenBank/DDBJ databases">
        <title>Isachenkonia alkalipeptolytica gen. nov. sp. nov. a new anaerobic, alkiliphilic organothrophic bacterium capable to reduce synthesized ferrihydrite isolated from a soda lake.</title>
        <authorList>
            <person name="Toshchakov S.V."/>
            <person name="Zavarzina D.G."/>
            <person name="Zhilina T.N."/>
            <person name="Kostrikina N.A."/>
            <person name="Kublanov I.V."/>
        </authorList>
    </citation>
    <scope>NUCLEOTIDE SEQUENCE [LARGE SCALE GENOMIC DNA]</scope>
    <source>
        <strain evidence="2 3">Z-1701</strain>
    </source>
</reference>
<dbReference type="RefSeq" id="WP_160720561.1">
    <property type="nucleotide sequence ID" value="NZ_SUMG01000006.1"/>
</dbReference>
<evidence type="ECO:0000313" key="3">
    <source>
        <dbReference type="Proteomes" id="UP000449710"/>
    </source>
</evidence>
<feature type="transmembrane region" description="Helical" evidence="1">
    <location>
        <begin position="46"/>
        <end position="63"/>
    </location>
</feature>
<name>A0AA43XJZ2_9CLOT</name>
<dbReference type="AlphaFoldDB" id="A0AA43XJZ2"/>
<evidence type="ECO:0000313" key="2">
    <source>
        <dbReference type="EMBL" id="NBG88233.1"/>
    </source>
</evidence>
<keyword evidence="1" id="KW-1133">Transmembrane helix</keyword>
<accession>A0AA43XJZ2</accession>
<evidence type="ECO:0000256" key="1">
    <source>
        <dbReference type="SAM" id="Phobius"/>
    </source>
</evidence>
<feature type="transmembrane region" description="Helical" evidence="1">
    <location>
        <begin position="69"/>
        <end position="89"/>
    </location>
</feature>
<keyword evidence="1" id="KW-0472">Membrane</keyword>
<keyword evidence="1" id="KW-0812">Transmembrane</keyword>
<sequence length="99" mass="10968">MELVYFLLATIMMYVLSSIVFGALNKSTLLLFSSLQKRISLLKRKRYYYIGVKIGMIFVLVFLNEVFTLGAVLSGAIFGVLMGLTDITFGKGMVEGGII</sequence>
<comment type="caution">
    <text evidence="2">The sequence shown here is derived from an EMBL/GenBank/DDBJ whole genome shotgun (WGS) entry which is preliminary data.</text>
</comment>
<keyword evidence="3" id="KW-1185">Reference proteome</keyword>
<proteinExistence type="predicted"/>